<accession>A0A7V2F2U4</accession>
<dbReference type="EMBL" id="DSEC01000116">
    <property type="protein sequence ID" value="HER43142.1"/>
    <property type="molecule type" value="Genomic_DNA"/>
</dbReference>
<proteinExistence type="predicted"/>
<feature type="non-terminal residue" evidence="1">
    <location>
        <position position="48"/>
    </location>
</feature>
<evidence type="ECO:0000313" key="1">
    <source>
        <dbReference type="EMBL" id="HER43142.1"/>
    </source>
</evidence>
<reference evidence="1" key="1">
    <citation type="journal article" date="2020" name="mSystems">
        <title>Genome- and Community-Level Interaction Insights into Carbon Utilization and Element Cycling Functions of Hydrothermarchaeota in Hydrothermal Sediment.</title>
        <authorList>
            <person name="Zhou Z."/>
            <person name="Liu Y."/>
            <person name="Xu W."/>
            <person name="Pan J."/>
            <person name="Luo Z.H."/>
            <person name="Li M."/>
        </authorList>
    </citation>
    <scope>NUCLEOTIDE SEQUENCE [LARGE SCALE GENOMIC DNA]</scope>
    <source>
        <strain evidence="1">SpSt-1233</strain>
    </source>
</reference>
<name>A0A7V2F2U4_UNCEI</name>
<dbReference type="Proteomes" id="UP000886069">
    <property type="component" value="Unassembled WGS sequence"/>
</dbReference>
<organism evidence="1">
    <name type="scientific">Eiseniibacteriota bacterium</name>
    <dbReference type="NCBI Taxonomy" id="2212470"/>
    <lineage>
        <taxon>Bacteria</taxon>
        <taxon>Candidatus Eiseniibacteriota</taxon>
    </lineage>
</organism>
<dbReference type="InterPro" id="IPR011032">
    <property type="entry name" value="GroES-like_sf"/>
</dbReference>
<protein>
    <submittedName>
        <fullName evidence="1">Alcohol dehydrogenase</fullName>
    </submittedName>
</protein>
<dbReference type="Gene3D" id="3.90.180.10">
    <property type="entry name" value="Medium-chain alcohol dehydrogenases, catalytic domain"/>
    <property type="match status" value="1"/>
</dbReference>
<dbReference type="SUPFAM" id="SSF50129">
    <property type="entry name" value="GroES-like"/>
    <property type="match status" value="1"/>
</dbReference>
<sequence length="48" mass="5446">MRAAVYYSNSDIRIEEMPVPKIGPGEILVRIESSGICGSDVMEWYRVK</sequence>
<dbReference type="AlphaFoldDB" id="A0A7V2F2U4"/>
<gene>
    <name evidence="1" type="ORF">ENO08_01635</name>
</gene>
<comment type="caution">
    <text evidence="1">The sequence shown here is derived from an EMBL/GenBank/DDBJ whole genome shotgun (WGS) entry which is preliminary data.</text>
</comment>